<dbReference type="Proteomes" id="UP001576784">
    <property type="component" value="Unassembled WGS sequence"/>
</dbReference>
<gene>
    <name evidence="2" type="ORF">ACE1CI_24030</name>
</gene>
<dbReference type="EMBL" id="JBHFNR010000180">
    <property type="protein sequence ID" value="MFB2895991.1"/>
    <property type="molecule type" value="Genomic_DNA"/>
</dbReference>
<sequence>MDRFAIDLAATDLSEFLSNILGTVYDTKSGLVTPVIFEGKGEGGKGKGKKGKQDIGFKGNTTSGAKTLAPAP</sequence>
<comment type="caution">
    <text evidence="2">The sequence shown here is derived from an EMBL/GenBank/DDBJ whole genome shotgun (WGS) entry which is preliminary data.</text>
</comment>
<evidence type="ECO:0000313" key="3">
    <source>
        <dbReference type="Proteomes" id="UP001576784"/>
    </source>
</evidence>
<keyword evidence="3" id="KW-1185">Reference proteome</keyword>
<feature type="region of interest" description="Disordered" evidence="1">
    <location>
        <begin position="41"/>
        <end position="72"/>
    </location>
</feature>
<proteinExistence type="predicted"/>
<evidence type="ECO:0000313" key="2">
    <source>
        <dbReference type="EMBL" id="MFB2895991.1"/>
    </source>
</evidence>
<protein>
    <submittedName>
        <fullName evidence="2">Uncharacterized protein</fullName>
    </submittedName>
</protein>
<evidence type="ECO:0000256" key="1">
    <source>
        <dbReference type="SAM" id="MobiDB-lite"/>
    </source>
</evidence>
<organism evidence="2 3">
    <name type="scientific">Floridaenema flaviceps BLCC-F50</name>
    <dbReference type="NCBI Taxonomy" id="3153642"/>
    <lineage>
        <taxon>Bacteria</taxon>
        <taxon>Bacillati</taxon>
        <taxon>Cyanobacteriota</taxon>
        <taxon>Cyanophyceae</taxon>
        <taxon>Oscillatoriophycideae</taxon>
        <taxon>Aerosakkonematales</taxon>
        <taxon>Aerosakkonemataceae</taxon>
        <taxon>Floridanema</taxon>
        <taxon>Floridanema flaviceps</taxon>
    </lineage>
</organism>
<feature type="non-terminal residue" evidence="2">
    <location>
        <position position="72"/>
    </location>
</feature>
<accession>A0ABV4XW81</accession>
<name>A0ABV4XW81_9CYAN</name>
<feature type="compositionally biased region" description="Basic and acidic residues" evidence="1">
    <location>
        <begin position="41"/>
        <end position="55"/>
    </location>
</feature>
<reference evidence="2 3" key="1">
    <citation type="submission" date="2024-09" db="EMBL/GenBank/DDBJ databases">
        <title>Floridaenema gen nov. (Aerosakkonemataceae, Aerosakkonematales ord. nov., Cyanobacteria) from benthic tropical and subtropical fresh waters, with the description of four new species.</title>
        <authorList>
            <person name="Moretto J.A."/>
            <person name="Berthold D.E."/>
            <person name="Lefler F.W."/>
            <person name="Huang I.-S."/>
            <person name="Laughinghouse H. IV."/>
        </authorList>
    </citation>
    <scope>NUCLEOTIDE SEQUENCE [LARGE SCALE GENOMIC DNA]</scope>
    <source>
        <strain evidence="2 3">BLCC-F50</strain>
    </source>
</reference>